<protein>
    <recommendedName>
        <fullName evidence="3">SPRY domain-containing protein</fullName>
    </recommendedName>
</protein>
<evidence type="ECO:0000313" key="2">
    <source>
        <dbReference type="Proteomes" id="UP000324800"/>
    </source>
</evidence>
<comment type="caution">
    <text evidence="1">The sequence shown here is derived from an EMBL/GenBank/DDBJ whole genome shotgun (WGS) entry which is preliminary data.</text>
</comment>
<organism evidence="1 2">
    <name type="scientific">Streblomastix strix</name>
    <dbReference type="NCBI Taxonomy" id="222440"/>
    <lineage>
        <taxon>Eukaryota</taxon>
        <taxon>Metamonada</taxon>
        <taxon>Preaxostyla</taxon>
        <taxon>Oxymonadida</taxon>
        <taxon>Streblomastigidae</taxon>
        <taxon>Streblomastix</taxon>
    </lineage>
</organism>
<gene>
    <name evidence="1" type="ORF">EZS28_019927</name>
</gene>
<evidence type="ECO:0000313" key="1">
    <source>
        <dbReference type="EMBL" id="KAA6384544.1"/>
    </source>
</evidence>
<dbReference type="AlphaFoldDB" id="A0A5J4VPQ6"/>
<name>A0A5J4VPQ6_9EUKA</name>
<proteinExistence type="predicted"/>
<feature type="non-terminal residue" evidence="1">
    <location>
        <position position="1"/>
    </location>
</feature>
<reference evidence="1 2" key="1">
    <citation type="submission" date="2019-03" db="EMBL/GenBank/DDBJ databases">
        <title>Single cell metagenomics reveals metabolic interactions within the superorganism composed of flagellate Streblomastix strix and complex community of Bacteroidetes bacteria on its surface.</title>
        <authorList>
            <person name="Treitli S.C."/>
            <person name="Kolisko M."/>
            <person name="Husnik F."/>
            <person name="Keeling P."/>
            <person name="Hampl V."/>
        </authorList>
    </citation>
    <scope>NUCLEOTIDE SEQUENCE [LARGE SCALE GENOMIC DNA]</scope>
    <source>
        <strain evidence="1">ST1C</strain>
    </source>
</reference>
<evidence type="ECO:0008006" key="3">
    <source>
        <dbReference type="Google" id="ProtNLM"/>
    </source>
</evidence>
<accession>A0A5J4VPQ6</accession>
<dbReference type="Proteomes" id="UP000324800">
    <property type="component" value="Unassembled WGS sequence"/>
</dbReference>
<dbReference type="EMBL" id="SNRW01005707">
    <property type="protein sequence ID" value="KAA6384544.1"/>
    <property type="molecule type" value="Genomic_DNA"/>
</dbReference>
<sequence>YFIIFTIYSLPCHNFSGLGPLAGALRVNKQTKSSYLFRRIVYDKNINTTPELNRQRFQSLPPSSLIHNSSVQTPQLQSRLIRGISREPSVESINRVNSLSQSPNISNYQSPIPIDSPVPITIYGDEFPIEIYKPVPIDIEIEDIDGITKRISKKNNKKVKILLDQILDNGIWSLEVIFNNNMAGGSGIGILGTSQASNDYRAQLQNEDSLDGKMVRIEMNFNRGTLTYFYDGVQQPSYYKGITGWVHFVIYMSGAYSTCTIVSLKKLYAPTTKLLDLEIPVQF</sequence>